<accession>A0A366K9K6</accession>
<name>A0A366K9K6_9BIFI</name>
<feature type="region of interest" description="Disordered" evidence="1">
    <location>
        <begin position="15"/>
        <end position="52"/>
    </location>
</feature>
<feature type="compositionally biased region" description="Low complexity" evidence="1">
    <location>
        <begin position="26"/>
        <end position="39"/>
    </location>
</feature>
<reference evidence="2 3" key="1">
    <citation type="submission" date="2017-10" db="EMBL/GenBank/DDBJ databases">
        <title>Bifidobacterium xylocopum sp. nov. and Bifidobacterium aemilianum sp. nov., from the carpenter bee (Xylocopa violacea) digestive tract.</title>
        <authorList>
            <person name="Alberoni D."/>
            <person name="Baffoni L."/>
            <person name="Di Gioia D."/>
            <person name="Gaggia F."/>
            <person name="Biavati B."/>
        </authorList>
    </citation>
    <scope>NUCLEOTIDE SEQUENCE [LARGE SCALE GENOMIC DNA]</scope>
    <source>
        <strain evidence="2 3">XV10</strain>
    </source>
</reference>
<keyword evidence="3" id="KW-1185">Reference proteome</keyword>
<dbReference type="RefSeq" id="WP_113859406.1">
    <property type="nucleotide sequence ID" value="NZ_PDCG01000001.1"/>
</dbReference>
<comment type="caution">
    <text evidence="2">The sequence shown here is derived from an EMBL/GenBank/DDBJ whole genome shotgun (WGS) entry which is preliminary data.</text>
</comment>
<dbReference type="EMBL" id="PDCG01000001">
    <property type="protein sequence ID" value="RBP98430.1"/>
    <property type="molecule type" value="Genomic_DNA"/>
</dbReference>
<dbReference type="AlphaFoldDB" id="A0A366K9K6"/>
<gene>
    <name evidence="2" type="ORF">CRD60_00750</name>
</gene>
<sequence length="282" mass="30898">MGSFWQQMKEAFIEGWNEEDDQAQTAAGQGSDSSNDSSQPQRSLEEGLQAQSQDEDAQAKLAAIALLPREEVLATSLAAPFRACACYDWFSLFKSNRKALDESLIPMHLYGFPSLEGLDQDKVDMLRQQQTLSFGVSSAQEVLETGRILLARAGMSLPSLDGVPTLERLPESLAASPDSDQPNAWTISAFSSLLISGVEFNGLAKDQAMGLFAELSPMVLDAFGDWGDYAEDFLTWDHAMGMNQGRAGKLLRNTVESLTFKYGSPWVRYPLESYRSAGASSR</sequence>
<dbReference type="Proteomes" id="UP000252530">
    <property type="component" value="Unassembled WGS sequence"/>
</dbReference>
<organism evidence="2 3">
    <name type="scientific">Bifidobacterium aemilianum</name>
    <dbReference type="NCBI Taxonomy" id="2493120"/>
    <lineage>
        <taxon>Bacteria</taxon>
        <taxon>Bacillati</taxon>
        <taxon>Actinomycetota</taxon>
        <taxon>Actinomycetes</taxon>
        <taxon>Bifidobacteriales</taxon>
        <taxon>Bifidobacteriaceae</taxon>
        <taxon>Bifidobacterium</taxon>
    </lineage>
</organism>
<evidence type="ECO:0008006" key="4">
    <source>
        <dbReference type="Google" id="ProtNLM"/>
    </source>
</evidence>
<dbReference type="OrthoDB" id="9967929at2"/>
<protein>
    <recommendedName>
        <fullName evidence="4">DUF1266 domain-containing protein</fullName>
    </recommendedName>
</protein>
<evidence type="ECO:0000256" key="1">
    <source>
        <dbReference type="SAM" id="MobiDB-lite"/>
    </source>
</evidence>
<proteinExistence type="predicted"/>
<evidence type="ECO:0000313" key="3">
    <source>
        <dbReference type="Proteomes" id="UP000252530"/>
    </source>
</evidence>
<evidence type="ECO:0000313" key="2">
    <source>
        <dbReference type="EMBL" id="RBP98430.1"/>
    </source>
</evidence>